<protein>
    <submittedName>
        <fullName evidence="1">6497_t:CDS:1</fullName>
    </submittedName>
</protein>
<keyword evidence="2" id="KW-1185">Reference proteome</keyword>
<gene>
    <name evidence="1" type="ORF">SCALOS_LOCUS10898</name>
</gene>
<proteinExistence type="predicted"/>
<dbReference type="Proteomes" id="UP000789860">
    <property type="component" value="Unassembled WGS sequence"/>
</dbReference>
<evidence type="ECO:0000313" key="1">
    <source>
        <dbReference type="EMBL" id="CAG8711782.1"/>
    </source>
</evidence>
<comment type="caution">
    <text evidence="1">The sequence shown here is derived from an EMBL/GenBank/DDBJ whole genome shotgun (WGS) entry which is preliminary data.</text>
</comment>
<dbReference type="EMBL" id="CAJVPM010043516">
    <property type="protein sequence ID" value="CAG8711782.1"/>
    <property type="molecule type" value="Genomic_DNA"/>
</dbReference>
<feature type="non-terminal residue" evidence="1">
    <location>
        <position position="1"/>
    </location>
</feature>
<reference evidence="1" key="1">
    <citation type="submission" date="2021-06" db="EMBL/GenBank/DDBJ databases">
        <authorList>
            <person name="Kallberg Y."/>
            <person name="Tangrot J."/>
            <person name="Rosling A."/>
        </authorList>
    </citation>
    <scope>NUCLEOTIDE SEQUENCE</scope>
    <source>
        <strain evidence="1">AU212A</strain>
    </source>
</reference>
<name>A0ACA9PLA8_9GLOM</name>
<sequence>IRNNNPDIVNTSVQAILRTRALFDDLNALVFVLYPIKIAILTLESRDCSLADCFIGLVRLEAAIRRLSENDY</sequence>
<accession>A0ACA9PLA8</accession>
<evidence type="ECO:0000313" key="2">
    <source>
        <dbReference type="Proteomes" id="UP000789860"/>
    </source>
</evidence>
<feature type="non-terminal residue" evidence="1">
    <location>
        <position position="72"/>
    </location>
</feature>
<organism evidence="1 2">
    <name type="scientific">Scutellospora calospora</name>
    <dbReference type="NCBI Taxonomy" id="85575"/>
    <lineage>
        <taxon>Eukaryota</taxon>
        <taxon>Fungi</taxon>
        <taxon>Fungi incertae sedis</taxon>
        <taxon>Mucoromycota</taxon>
        <taxon>Glomeromycotina</taxon>
        <taxon>Glomeromycetes</taxon>
        <taxon>Diversisporales</taxon>
        <taxon>Gigasporaceae</taxon>
        <taxon>Scutellospora</taxon>
    </lineage>
</organism>